<protein>
    <submittedName>
        <fullName evidence="1">Uncharacterized protein</fullName>
    </submittedName>
</protein>
<dbReference type="Proteomes" id="UP000298327">
    <property type="component" value="Unassembled WGS sequence"/>
</dbReference>
<comment type="caution">
    <text evidence="1">The sequence shown here is derived from an EMBL/GenBank/DDBJ whole genome shotgun (WGS) entry which is preliminary data.</text>
</comment>
<name>A0A4Y9YWN1_9AGAM</name>
<gene>
    <name evidence="1" type="ORF">EVG20_g4378</name>
</gene>
<dbReference type="OrthoDB" id="2884925at2759"/>
<sequence>MIICPSLRRLGARATASCQSRGPRVSFRQSKLSPSPESRLLITMPPSSMSAASESMPMTGLGGLLSAEPQASDVSSHVGKAEIYISLTYVGRSITAAASDPPSSASVLPPEILVMRFQECIDPCGLERAVENQIKVPSWVNVLHVCQRWRAAAFGCASPSLWTCVNFENSHWASLFLEYSKLLPLTLDVQYFADPAADEGPRPWGLAAFDPDHVRDLRIIGDDEDDLVDGLCEIDSYAMPIMRRLDLICNDTRRGELSLAGRFQDRMPKLKELLTHNRRKSDLDSYAL</sequence>
<dbReference type="EMBL" id="SEOQ01000224">
    <property type="protein sequence ID" value="TFY66715.1"/>
    <property type="molecule type" value="Genomic_DNA"/>
</dbReference>
<evidence type="ECO:0000313" key="2">
    <source>
        <dbReference type="Proteomes" id="UP000298327"/>
    </source>
</evidence>
<evidence type="ECO:0000313" key="1">
    <source>
        <dbReference type="EMBL" id="TFY66715.1"/>
    </source>
</evidence>
<accession>A0A4Y9YWN1</accession>
<dbReference type="Gene3D" id="1.20.1280.50">
    <property type="match status" value="1"/>
</dbReference>
<organism evidence="1 2">
    <name type="scientific">Dentipellis fragilis</name>
    <dbReference type="NCBI Taxonomy" id="205917"/>
    <lineage>
        <taxon>Eukaryota</taxon>
        <taxon>Fungi</taxon>
        <taxon>Dikarya</taxon>
        <taxon>Basidiomycota</taxon>
        <taxon>Agaricomycotina</taxon>
        <taxon>Agaricomycetes</taxon>
        <taxon>Russulales</taxon>
        <taxon>Hericiaceae</taxon>
        <taxon>Dentipellis</taxon>
    </lineage>
</organism>
<keyword evidence="2" id="KW-1185">Reference proteome</keyword>
<reference evidence="1 2" key="1">
    <citation type="submission" date="2019-02" db="EMBL/GenBank/DDBJ databases">
        <title>Genome sequencing of the rare red list fungi Dentipellis fragilis.</title>
        <authorList>
            <person name="Buettner E."/>
            <person name="Kellner H."/>
        </authorList>
    </citation>
    <scope>NUCLEOTIDE SEQUENCE [LARGE SCALE GENOMIC DNA]</scope>
    <source>
        <strain evidence="1 2">DSM 105465</strain>
    </source>
</reference>
<dbReference type="AlphaFoldDB" id="A0A4Y9YWN1"/>
<proteinExistence type="predicted"/>